<dbReference type="Pfam" id="PF07714">
    <property type="entry name" value="PK_Tyr_Ser-Thr"/>
    <property type="match status" value="1"/>
</dbReference>
<dbReference type="InterPro" id="IPR006597">
    <property type="entry name" value="Sel1-like"/>
</dbReference>
<dbReference type="PROSITE" id="PS00109">
    <property type="entry name" value="PROTEIN_KINASE_TYR"/>
    <property type="match status" value="1"/>
</dbReference>
<dbReference type="InterPro" id="IPR008266">
    <property type="entry name" value="Tyr_kinase_AS"/>
</dbReference>
<dbReference type="GO" id="GO:0005524">
    <property type="term" value="F:ATP binding"/>
    <property type="evidence" value="ECO:0007669"/>
    <property type="project" value="InterPro"/>
</dbReference>
<dbReference type="CDD" id="cd21037">
    <property type="entry name" value="MLKL_NTD"/>
    <property type="match status" value="1"/>
</dbReference>
<comment type="caution">
    <text evidence="3">The sequence shown here is derived from an EMBL/GenBank/DDBJ whole genome shotgun (WGS) entry which is preliminary data.</text>
</comment>
<dbReference type="PROSITE" id="PS50011">
    <property type="entry name" value="PROTEIN_KINASE_DOM"/>
    <property type="match status" value="1"/>
</dbReference>
<dbReference type="VEuPathDB" id="FungiDB:FUN_005370"/>
<dbReference type="GO" id="GO:0004674">
    <property type="term" value="F:protein serine/threonine kinase activity"/>
    <property type="evidence" value="ECO:0007669"/>
    <property type="project" value="TreeGrafter"/>
</dbReference>
<evidence type="ECO:0000256" key="1">
    <source>
        <dbReference type="SAM" id="MobiDB-lite"/>
    </source>
</evidence>
<dbReference type="Pfam" id="PF08238">
    <property type="entry name" value="Sel1"/>
    <property type="match status" value="2"/>
</dbReference>
<dbReference type="InterPro" id="IPR059179">
    <property type="entry name" value="MLKL-like_MCAfunc"/>
</dbReference>
<dbReference type="PANTHER" id="PTHR44329">
    <property type="entry name" value="SERINE/THREONINE-PROTEIN KINASE TNNI3K-RELATED"/>
    <property type="match status" value="1"/>
</dbReference>
<reference evidence="3 4" key="1">
    <citation type="submission" date="2016-04" db="EMBL/GenBank/DDBJ databases">
        <title>Genome analyses suggest a sexual origin of heterokaryosis in a supposedly ancient asexual fungus.</title>
        <authorList>
            <person name="Ropars J."/>
            <person name="Sedzielewska K."/>
            <person name="Noel J."/>
            <person name="Charron P."/>
            <person name="Farinelli L."/>
            <person name="Marton T."/>
            <person name="Kruger M."/>
            <person name="Pelin A."/>
            <person name="Brachmann A."/>
            <person name="Corradi N."/>
        </authorList>
    </citation>
    <scope>NUCLEOTIDE SEQUENCE [LARGE SCALE GENOMIC DNA]</scope>
    <source>
        <strain evidence="3 4">A5</strain>
    </source>
</reference>
<dbReference type="VEuPathDB" id="FungiDB:RhiirFUN_005042"/>
<name>A0A2N0P291_9GLOM</name>
<feature type="compositionally biased region" description="Low complexity" evidence="1">
    <location>
        <begin position="1145"/>
        <end position="1154"/>
    </location>
</feature>
<dbReference type="InterPro" id="IPR011990">
    <property type="entry name" value="TPR-like_helical_dom_sf"/>
</dbReference>
<dbReference type="GO" id="GO:0007166">
    <property type="term" value="P:cell surface receptor signaling pathway"/>
    <property type="evidence" value="ECO:0007669"/>
    <property type="project" value="InterPro"/>
</dbReference>
<proteinExistence type="predicted"/>
<dbReference type="Gene3D" id="1.25.40.10">
    <property type="entry name" value="Tetratricopeptide repeat domain"/>
    <property type="match status" value="1"/>
</dbReference>
<dbReference type="InterPro" id="IPR000719">
    <property type="entry name" value="Prot_kinase_dom"/>
</dbReference>
<dbReference type="InterPro" id="IPR001245">
    <property type="entry name" value="Ser-Thr/Tyr_kinase_cat_dom"/>
</dbReference>
<dbReference type="EMBL" id="LLXJ01001744">
    <property type="protein sequence ID" value="PKC00935.1"/>
    <property type="molecule type" value="Genomic_DNA"/>
</dbReference>
<dbReference type="SMART" id="SM00220">
    <property type="entry name" value="S_TKc"/>
    <property type="match status" value="1"/>
</dbReference>
<evidence type="ECO:0000259" key="2">
    <source>
        <dbReference type="PROSITE" id="PS50011"/>
    </source>
</evidence>
<dbReference type="SMART" id="SM00671">
    <property type="entry name" value="SEL1"/>
    <property type="match status" value="2"/>
</dbReference>
<reference evidence="3 4" key="2">
    <citation type="submission" date="2017-09" db="EMBL/GenBank/DDBJ databases">
        <title>Extensive intraspecific genome diversity in a model arbuscular mycorrhizal fungus.</title>
        <authorList>
            <person name="Chen E.C."/>
            <person name="Morin E."/>
            <person name="Beaudet D."/>
            <person name="Noel J."/>
            <person name="Ndikumana S."/>
            <person name="Charron P."/>
            <person name="St-Onge C."/>
            <person name="Giorgi J."/>
            <person name="Grigoriev I.V."/>
            <person name="Roux C."/>
            <person name="Martin F.M."/>
            <person name="Corradi N."/>
        </authorList>
    </citation>
    <scope>NUCLEOTIDE SEQUENCE [LARGE SCALE GENOMIC DNA]</scope>
    <source>
        <strain evidence="3 4">A5</strain>
    </source>
</reference>
<sequence length="1347" mass="156546">MKASKHAIFIEDGELNMSLYDSQPLVYISINVNDSRVNLLSFNSDNNIDYDKTLQPSDICINFPVFEITYTADFSESFLNSRDSGVTLYEKYGHLFARKVLVGGKLFINGLKSATSAQADAFKSLLTWTYNLAKYNKENLFMNLPTPNFFPKIRTLDGEDLNTYEKLTNWMTNLYKNNMVDIISYNNLIPVSELRFSESSSIDEKQPGVLNFKERLSFEDWAVYANLIRWINENNLFQGLIIDKHFELALSKKIAVNFTKIPDVDSSNQSYLKMIKPITKMEEFLTSNNIFSVKDIGSLPFIKEIIRSENISYKDYTHLLLKLEKYRITSDIIPSEEFKQAIEKALESMKPFICLQNVFDEFGHFFPLNIVLGKSLKNILRIPMSYNSEEIYLGTESLSSHLDKLNVSYLLTEKGDVIKTNDLSNWIQNTNNRLEVIEFDNIISLHCILEMEQKKKIDVILNKKNNLKIIITGIDELKDLDINNTEHYKRINIEPSLEDEDYEVFGSVISKDNLRLEDFLVTFGLYDINGFSTMIKTLKNTNTDITECYILWMVIGNPSKLSVFSPRNREFQVDCIKESITLQSNNSYYPVKTSYELSEGCTISVNAHCSTANYEPINIKIKMAGWSEDCIYFQIIETNLDSSDISDDYDQLTSIEITVCVLYSNYENLKIDNRKVENSLDSIGCILTESTKVIPFLPLISEISNSCNETIGLLKQRVDVVDSAVRDLKKDKQGFFDHKNHIYLQNLVKVTTQIKNFMTEISQMKTLLKYIKAKSIEETFKDLCEEFDNCINSLAFTNTNKNSDKLEQLKADQEDLTKYPGNTDIDMKKSNDDVTEVETTMKFKNEDNNNNSYVHQLEFIDYEKTDEKPHKNGRVTKWVSVKNKSEEFAFKIISEEEKNMVQNQIRVLKELHDWQNVIKIYGLTYKGNKWYLVSEWAKYGNLREYYTNYKDRFNLRLKLRMSLDIARGLNFLRTVEIVHHDIRAENILITLHETAKLANFKFNRSSFTGTLEQSQNLERVRYCAPELLESAHNFKYDHKCEVYSFGILLWEIAEERTPYEQYNDIVRITDLVRDKKYRESFSKDSRMPQSYMELANKAVNHDPEFRPKITDTFEVLSRCFEEYEKPHSKSSSNPKSSQYQNITLSSSEPIPNPESIINRDEYAIKTSSDYELFKYMTLAEAAKQHKMVDRQGKPGDTKTAYKCFESYADADTTVRNKIVAKYYKAYYISRGLVDNIEVKDKDRIVAELYKEVADDEANEFPEAKLRYGDCLYNGKGVEKNLPEALKYFEEAADNGFKVAMYNAGKLYYNGYGVERNKEKAIRYMKLAIYNEYEPAMKFCRDNNINLN</sequence>
<dbReference type="InterPro" id="IPR051681">
    <property type="entry name" value="Ser/Thr_Kinases-Pseudokinases"/>
</dbReference>
<dbReference type="InterPro" id="IPR036537">
    <property type="entry name" value="Adaptor_Cbl_N_dom_sf"/>
</dbReference>
<dbReference type="Proteomes" id="UP000232722">
    <property type="component" value="Unassembled WGS sequence"/>
</dbReference>
<protein>
    <recommendedName>
        <fullName evidence="2">Protein kinase domain-containing protein</fullName>
    </recommendedName>
</protein>
<dbReference type="Gene3D" id="1.10.510.10">
    <property type="entry name" value="Transferase(Phosphotransferase) domain 1"/>
    <property type="match status" value="1"/>
</dbReference>
<feature type="region of interest" description="Disordered" evidence="1">
    <location>
        <begin position="1125"/>
        <end position="1154"/>
    </location>
</feature>
<gene>
    <name evidence="3" type="ORF">RhiirA5_403029</name>
</gene>
<dbReference type="Gene3D" id="1.20.930.20">
    <property type="entry name" value="Adaptor protein Cbl, N-terminal domain"/>
    <property type="match status" value="1"/>
</dbReference>
<dbReference type="VEuPathDB" id="FungiDB:RhiirA1_513262"/>
<organism evidence="3 4">
    <name type="scientific">Rhizophagus irregularis</name>
    <dbReference type="NCBI Taxonomy" id="588596"/>
    <lineage>
        <taxon>Eukaryota</taxon>
        <taxon>Fungi</taxon>
        <taxon>Fungi incertae sedis</taxon>
        <taxon>Mucoromycota</taxon>
        <taxon>Glomeromycotina</taxon>
        <taxon>Glomeromycetes</taxon>
        <taxon>Glomerales</taxon>
        <taxon>Glomeraceae</taxon>
        <taxon>Rhizophagus</taxon>
    </lineage>
</organism>
<dbReference type="InterPro" id="IPR011009">
    <property type="entry name" value="Kinase-like_dom_sf"/>
</dbReference>
<feature type="domain" description="Protein kinase" evidence="2">
    <location>
        <begin position="864"/>
        <end position="1120"/>
    </location>
</feature>
<evidence type="ECO:0000313" key="3">
    <source>
        <dbReference type="EMBL" id="PKC00935.1"/>
    </source>
</evidence>
<dbReference type="VEuPathDB" id="FungiDB:FUN_005373"/>
<evidence type="ECO:0000313" key="4">
    <source>
        <dbReference type="Proteomes" id="UP000232722"/>
    </source>
</evidence>
<dbReference type="SUPFAM" id="SSF81901">
    <property type="entry name" value="HCP-like"/>
    <property type="match status" value="1"/>
</dbReference>
<dbReference type="SUPFAM" id="SSF56112">
    <property type="entry name" value="Protein kinase-like (PK-like)"/>
    <property type="match status" value="1"/>
</dbReference>
<accession>A0A2N0P291</accession>